<dbReference type="Pfam" id="PF14689">
    <property type="entry name" value="SPOB_a"/>
    <property type="match status" value="1"/>
</dbReference>
<evidence type="ECO:0000259" key="5">
    <source>
        <dbReference type="Pfam" id="PF14689"/>
    </source>
</evidence>
<reference evidence="7" key="1">
    <citation type="journal article" date="2019" name="Int. J. Syst. Evol. Microbiol.">
        <title>The Global Catalogue of Microorganisms (GCM) 10K type strain sequencing project: providing services to taxonomists for standard genome sequencing and annotation.</title>
        <authorList>
            <consortium name="The Broad Institute Genomics Platform"/>
            <consortium name="The Broad Institute Genome Sequencing Center for Infectious Disease"/>
            <person name="Wu L."/>
            <person name="Ma J."/>
        </authorList>
    </citation>
    <scope>NUCLEOTIDE SEQUENCE [LARGE SCALE GENOMIC DNA]</scope>
    <source>
        <strain evidence="7">CCM 8749</strain>
    </source>
</reference>
<keyword evidence="4" id="KW-0812">Transmembrane</keyword>
<keyword evidence="2" id="KW-0808">Transferase</keyword>
<dbReference type="SUPFAM" id="SSF55890">
    <property type="entry name" value="Sporulation response regulatory protein Spo0B"/>
    <property type="match status" value="1"/>
</dbReference>
<name>A0ABW1IU23_9BACL</name>
<keyword evidence="7" id="KW-1185">Reference proteome</keyword>
<feature type="transmembrane region" description="Helical" evidence="4">
    <location>
        <begin position="9"/>
        <end position="25"/>
    </location>
</feature>
<evidence type="ECO:0000313" key="6">
    <source>
        <dbReference type="EMBL" id="MFC5988481.1"/>
    </source>
</evidence>
<evidence type="ECO:0000313" key="7">
    <source>
        <dbReference type="Proteomes" id="UP001596250"/>
    </source>
</evidence>
<protein>
    <submittedName>
        <fullName evidence="6">Spo0B domain-containing protein</fullName>
    </submittedName>
</protein>
<feature type="transmembrane region" description="Helical" evidence="4">
    <location>
        <begin position="31"/>
        <end position="49"/>
    </location>
</feature>
<dbReference type="Gene3D" id="1.10.287.130">
    <property type="match status" value="1"/>
</dbReference>
<dbReference type="EMBL" id="JBHSQV010000181">
    <property type="protein sequence ID" value="MFC5988481.1"/>
    <property type="molecule type" value="Genomic_DNA"/>
</dbReference>
<sequence>MNQQAKGQALWLIFAAICFSFILLIDGLPWVRGGFGALTLISLAAWFMLDRRRQKEQIEMEVLKAVKSKDELLSYAFSIHRHDLLNDVQLLMAYLKMNKIDKLQKCVDNMKQRLLDESLLFKIGSPSFTSRLFALKLGWKSAVLTIEGDFPERIMEKCTERECSEEAVLQVLQMLKRCSLHTEGEPNCLSLHISMTDGLLRMDMNYEGAYNTAEWEDLWNHHLDKEVFSMLKQSAGRRFIQLEISFSLIETA</sequence>
<evidence type="ECO:0000256" key="2">
    <source>
        <dbReference type="ARBA" id="ARBA00022679"/>
    </source>
</evidence>
<keyword evidence="1" id="KW-0597">Phosphoprotein</keyword>
<evidence type="ECO:0000256" key="3">
    <source>
        <dbReference type="ARBA" id="ARBA00022777"/>
    </source>
</evidence>
<gene>
    <name evidence="6" type="ORF">ACFPXP_18920</name>
</gene>
<keyword evidence="4" id="KW-0472">Membrane</keyword>
<dbReference type="RefSeq" id="WP_379895952.1">
    <property type="nucleotide sequence ID" value="NZ_CBCSCT010000014.1"/>
</dbReference>
<proteinExistence type="predicted"/>
<keyword evidence="4" id="KW-1133">Transmembrane helix</keyword>
<evidence type="ECO:0000256" key="4">
    <source>
        <dbReference type="SAM" id="Phobius"/>
    </source>
</evidence>
<dbReference type="Proteomes" id="UP001596250">
    <property type="component" value="Unassembled WGS sequence"/>
</dbReference>
<evidence type="ECO:0000256" key="1">
    <source>
        <dbReference type="ARBA" id="ARBA00022553"/>
    </source>
</evidence>
<dbReference type="InterPro" id="IPR039506">
    <property type="entry name" value="SPOB_a"/>
</dbReference>
<feature type="domain" description="SpoOB alpha-helical" evidence="5">
    <location>
        <begin position="76"/>
        <end position="123"/>
    </location>
</feature>
<dbReference type="InterPro" id="IPR016120">
    <property type="entry name" value="Sig_transdc_His_kin_SpoOB"/>
</dbReference>
<keyword evidence="3" id="KW-0418">Kinase</keyword>
<organism evidence="6 7">
    <name type="scientific">Marinicrinis lubricantis</name>
    <dbReference type="NCBI Taxonomy" id="2086470"/>
    <lineage>
        <taxon>Bacteria</taxon>
        <taxon>Bacillati</taxon>
        <taxon>Bacillota</taxon>
        <taxon>Bacilli</taxon>
        <taxon>Bacillales</taxon>
        <taxon>Paenibacillaceae</taxon>
    </lineage>
</organism>
<accession>A0ABW1IU23</accession>
<comment type="caution">
    <text evidence="6">The sequence shown here is derived from an EMBL/GenBank/DDBJ whole genome shotgun (WGS) entry which is preliminary data.</text>
</comment>